<reference evidence="1" key="1">
    <citation type="submission" date="2021-01" db="EMBL/GenBank/DDBJ databases">
        <title>Chromosome-level genome assembly of a human fungal pathogen reveals clustering of transcriptionally co-regulated genes.</title>
        <authorList>
            <person name="Voorhies M."/>
            <person name="Cohen S."/>
            <person name="Shea T.P."/>
            <person name="Petrus S."/>
            <person name="Munoz J.F."/>
            <person name="Poplawski S."/>
            <person name="Goldman W.E."/>
            <person name="Michael T."/>
            <person name="Cuomo C.A."/>
            <person name="Sil A."/>
            <person name="Beyhan S."/>
        </authorList>
    </citation>
    <scope>NUCLEOTIDE SEQUENCE</scope>
    <source>
        <strain evidence="1">H88</strain>
    </source>
</reference>
<dbReference type="AlphaFoldDB" id="A0A8A1L9A4"/>
<protein>
    <submittedName>
        <fullName evidence="1">Uncharacterized protein</fullName>
    </submittedName>
</protein>
<name>A0A8A1L9A4_AJEC8</name>
<dbReference type="EMBL" id="CP069102">
    <property type="protein sequence ID" value="QSS49024.1"/>
    <property type="molecule type" value="Genomic_DNA"/>
</dbReference>
<evidence type="ECO:0000313" key="1">
    <source>
        <dbReference type="EMBL" id="QSS49024.1"/>
    </source>
</evidence>
<evidence type="ECO:0000313" key="2">
    <source>
        <dbReference type="Proteomes" id="UP000663419"/>
    </source>
</evidence>
<sequence>MFSCSSCCCFEICMLVQNCPCFYSSWPLVLERYFRLRFPGVLTEDIYKINPRVIFSIIIMDFYYMTLTPRNPP</sequence>
<gene>
    <name evidence="1" type="ORF">I7I53_09271</name>
</gene>
<dbReference type="Proteomes" id="UP000663419">
    <property type="component" value="Chromosome 1"/>
</dbReference>
<dbReference type="VEuPathDB" id="FungiDB:I7I53_09271"/>
<accession>A0A8A1L9A4</accession>
<proteinExistence type="predicted"/>
<organism evidence="1 2">
    <name type="scientific">Ajellomyces capsulatus (strain H88)</name>
    <name type="common">Darling's disease fungus</name>
    <name type="synonym">Histoplasma capsulatum</name>
    <dbReference type="NCBI Taxonomy" id="544711"/>
    <lineage>
        <taxon>Eukaryota</taxon>
        <taxon>Fungi</taxon>
        <taxon>Dikarya</taxon>
        <taxon>Ascomycota</taxon>
        <taxon>Pezizomycotina</taxon>
        <taxon>Eurotiomycetes</taxon>
        <taxon>Eurotiomycetidae</taxon>
        <taxon>Onygenales</taxon>
        <taxon>Ajellomycetaceae</taxon>
        <taxon>Histoplasma</taxon>
    </lineage>
</organism>